<dbReference type="eggNOG" id="ENOG502SR0M">
    <property type="taxonomic scope" value="Eukaryota"/>
</dbReference>
<reference evidence="1" key="1">
    <citation type="submission" date="2017-08" db="EMBL/GenBank/DDBJ databases">
        <authorList>
            <person name="de Groot N.N."/>
        </authorList>
    </citation>
    <scope>NUCLEOTIDE SEQUENCE [LARGE SCALE GENOMIC DNA]</scope>
    <source>
        <strain evidence="1">PX439</strain>
    </source>
</reference>
<dbReference type="SUPFAM" id="SSF81321">
    <property type="entry name" value="Family A G protein-coupled receptor-like"/>
    <property type="match status" value="1"/>
</dbReference>
<dbReference type="PANTHER" id="PTHR46955">
    <property type="entry name" value="PROTEIN CBG01349-RELATED"/>
    <property type="match status" value="1"/>
</dbReference>
<evidence type="ECO:0000313" key="2">
    <source>
        <dbReference type="Proteomes" id="UP000216624"/>
    </source>
</evidence>
<gene>
    <name evidence="1" type="ORF">FL82_17691</name>
</gene>
<proteinExistence type="predicted"/>
<dbReference type="Proteomes" id="UP000216624">
    <property type="component" value="Unassembled WGS sequence"/>
</dbReference>
<dbReference type="OrthoDB" id="5794962at2759"/>
<name>A0A260Z327_CAERE</name>
<dbReference type="InterPro" id="IPR052322">
    <property type="entry name" value="Mito_rRNA_Mtase_NSUN4"/>
</dbReference>
<dbReference type="Pfam" id="PF10316">
    <property type="entry name" value="7TM_GPCR_Srbc"/>
    <property type="match status" value="1"/>
</dbReference>
<organism evidence="1 2">
    <name type="scientific">Caenorhabditis remanei</name>
    <name type="common">Caenorhabditis vulgaris</name>
    <dbReference type="NCBI Taxonomy" id="31234"/>
    <lineage>
        <taxon>Eukaryota</taxon>
        <taxon>Metazoa</taxon>
        <taxon>Ecdysozoa</taxon>
        <taxon>Nematoda</taxon>
        <taxon>Chromadorea</taxon>
        <taxon>Rhabditida</taxon>
        <taxon>Rhabditina</taxon>
        <taxon>Rhabditomorpha</taxon>
        <taxon>Rhabditoidea</taxon>
        <taxon>Rhabditidae</taxon>
        <taxon>Peloderinae</taxon>
        <taxon>Caenorhabditis</taxon>
    </lineage>
</organism>
<dbReference type="InterPro" id="IPR019420">
    <property type="entry name" value="7TM_GPCR_serpentine_rcpt_Srbc"/>
</dbReference>
<accession>A0A260Z327</accession>
<sequence>MSGEHSVYMGAFSNEVYLGTYFLILLLQLFCAGINGLIIVFFFKLPALRKNKHLRLVSYLSVGDFVTAICEAPYIIYMILNWNPTLLDFDPLFILVSSIPLPIQLKVSATITIGIALSRNLAVFFPGRFRKIEQSYYSEITLLVGVLLGLFDAALWFALSPPTRMPNCGTSGCFVSDQFRYYWGISNMILGFAVVSLSITICFKIKAVEKKTPAINSSVQHQNKFQQANRTSTGILISSLFFLTAPSVCVGVVELMGYSIFRLVGPFYSASLMASGICNGIIFIGCNGDARRLIASKPRHSMTQTVSVAGRSVVIRY</sequence>
<protein>
    <submittedName>
        <fullName evidence="1">Uncharacterized protein</fullName>
    </submittedName>
</protein>
<comment type="caution">
    <text evidence="1">The sequence shown here is derived from an EMBL/GenBank/DDBJ whole genome shotgun (WGS) entry which is preliminary data.</text>
</comment>
<evidence type="ECO:0000313" key="1">
    <source>
        <dbReference type="EMBL" id="OZF80100.1"/>
    </source>
</evidence>
<dbReference type="CTD" id="9838864"/>
<dbReference type="Gene3D" id="1.20.1070.10">
    <property type="entry name" value="Rhodopsin 7-helix transmembrane proteins"/>
    <property type="match status" value="1"/>
</dbReference>
<dbReference type="KEGG" id="crq:GCK72_019477"/>
<feature type="non-terminal residue" evidence="1">
    <location>
        <position position="1"/>
    </location>
</feature>
<dbReference type="HOGENOM" id="CLU_075642_0_0_1"/>
<dbReference type="EMBL" id="NMWX01000394">
    <property type="protein sequence ID" value="OZF80100.1"/>
    <property type="molecule type" value="Genomic_DNA"/>
</dbReference>
<keyword evidence="2" id="KW-1185">Reference proteome</keyword>
<dbReference type="OMA" id="APYIIYM"/>
<dbReference type="PANTHER" id="PTHR46955:SF1">
    <property type="entry name" value="G-PROTEIN COUPLED RECEPTORS FAMILY 1 PROFILE DOMAIN-CONTAINING PROTEIN-RELATED"/>
    <property type="match status" value="1"/>
</dbReference>